<dbReference type="HOGENOM" id="CLU_200508_1_0_10"/>
<reference evidence="1 2" key="1">
    <citation type="submission" date="2013-08" db="EMBL/GenBank/DDBJ databases">
        <authorList>
            <person name="Weinstock G."/>
            <person name="Sodergren E."/>
            <person name="Wylie T."/>
            <person name="Fulton L."/>
            <person name="Fulton R."/>
            <person name="Fronick C."/>
            <person name="O'Laughlin M."/>
            <person name="Godfrey J."/>
            <person name="Miner T."/>
            <person name="Herter B."/>
            <person name="Appelbaum E."/>
            <person name="Cordes M."/>
            <person name="Lek S."/>
            <person name="Wollam A."/>
            <person name="Pepin K.H."/>
            <person name="Palsikar V.B."/>
            <person name="Mitreva M."/>
            <person name="Wilson R.K."/>
        </authorList>
    </citation>
    <scope>NUCLEOTIDE SEQUENCE [LARGE SCALE GENOMIC DNA]</scope>
    <source>
        <strain evidence="1 2">ATCC 15930</strain>
    </source>
</reference>
<gene>
    <name evidence="1" type="ORF">HMPREF1991_00261</name>
</gene>
<dbReference type="EMBL" id="JNGW01000013">
    <property type="protein sequence ID" value="KDR53654.1"/>
    <property type="molecule type" value="Genomic_DNA"/>
</dbReference>
<name>A0A069QNU6_HOYLO</name>
<sequence length="57" mass="6337">MHLNSISYALSTQLIREFGIRAICYANYHVAQVGEKTISLPNQSCSEGMVSYAERAN</sequence>
<organism evidence="1 2">
    <name type="scientific">Hoylesella loescheii DSM 19665 = JCM 12249 = ATCC 15930</name>
    <dbReference type="NCBI Taxonomy" id="1122985"/>
    <lineage>
        <taxon>Bacteria</taxon>
        <taxon>Pseudomonadati</taxon>
        <taxon>Bacteroidota</taxon>
        <taxon>Bacteroidia</taxon>
        <taxon>Bacteroidales</taxon>
        <taxon>Prevotellaceae</taxon>
        <taxon>Hoylesella</taxon>
    </lineage>
</organism>
<dbReference type="PATRIC" id="fig|1122985.7.peg.272"/>
<protein>
    <submittedName>
        <fullName evidence="1">Uncharacterized protein</fullName>
    </submittedName>
</protein>
<comment type="caution">
    <text evidence="1">The sequence shown here is derived from an EMBL/GenBank/DDBJ whole genome shotgun (WGS) entry which is preliminary data.</text>
</comment>
<dbReference type="AlphaFoldDB" id="A0A069QNU6"/>
<accession>A0A069QNU6</accession>
<evidence type="ECO:0000313" key="2">
    <source>
        <dbReference type="Proteomes" id="UP000027442"/>
    </source>
</evidence>
<keyword evidence="2" id="KW-1185">Reference proteome</keyword>
<evidence type="ECO:0000313" key="1">
    <source>
        <dbReference type="EMBL" id="KDR53654.1"/>
    </source>
</evidence>
<dbReference type="Proteomes" id="UP000027442">
    <property type="component" value="Unassembled WGS sequence"/>
</dbReference>
<proteinExistence type="predicted"/>